<feature type="domain" description="Endonuclease/exonuclease/phosphatase" evidence="1">
    <location>
        <begin position="56"/>
        <end position="267"/>
    </location>
</feature>
<evidence type="ECO:0000259" key="1">
    <source>
        <dbReference type="Pfam" id="PF03372"/>
    </source>
</evidence>
<dbReference type="PANTHER" id="PTHR14859">
    <property type="entry name" value="CALCOFLUOR WHITE HYPERSENSITIVE PROTEIN PRECURSOR"/>
    <property type="match status" value="1"/>
</dbReference>
<dbReference type="Pfam" id="PF03372">
    <property type="entry name" value="Exo_endo_phos"/>
    <property type="match status" value="1"/>
</dbReference>
<dbReference type="EMBL" id="LLXU01000056">
    <property type="protein sequence ID" value="KRG46341.1"/>
    <property type="molecule type" value="Genomic_DNA"/>
</dbReference>
<organism evidence="2 3">
    <name type="scientific">Stenotrophomonas panacihumi</name>
    <dbReference type="NCBI Taxonomy" id="676599"/>
    <lineage>
        <taxon>Bacteria</taxon>
        <taxon>Pseudomonadati</taxon>
        <taxon>Pseudomonadota</taxon>
        <taxon>Gammaproteobacteria</taxon>
        <taxon>Lysobacterales</taxon>
        <taxon>Lysobacteraceae</taxon>
        <taxon>Stenotrophomonas</taxon>
    </lineage>
</organism>
<reference evidence="2 3" key="1">
    <citation type="submission" date="2015-10" db="EMBL/GenBank/DDBJ databases">
        <title>Genome sequencing and analysis of members of genus Stenotrophomonas.</title>
        <authorList>
            <person name="Patil P.P."/>
            <person name="Midha S."/>
            <person name="Patil P.B."/>
        </authorList>
    </citation>
    <scope>NUCLEOTIDE SEQUENCE [LARGE SCALE GENOMIC DNA]</scope>
    <source>
        <strain evidence="2 3">JCM 16536</strain>
    </source>
</reference>
<dbReference type="Gene3D" id="3.60.10.10">
    <property type="entry name" value="Endonuclease/exonuclease/phosphatase"/>
    <property type="match status" value="1"/>
</dbReference>
<dbReference type="GO" id="GO:0016020">
    <property type="term" value="C:membrane"/>
    <property type="evidence" value="ECO:0007669"/>
    <property type="project" value="GOC"/>
</dbReference>
<keyword evidence="3" id="KW-1185">Reference proteome</keyword>
<dbReference type="AlphaFoldDB" id="A0A0R0AMH0"/>
<dbReference type="SUPFAM" id="SSF56219">
    <property type="entry name" value="DNase I-like"/>
    <property type="match status" value="1"/>
</dbReference>
<dbReference type="InterPro" id="IPR051916">
    <property type="entry name" value="GPI-anchor_lipid_remodeler"/>
</dbReference>
<dbReference type="PANTHER" id="PTHR14859:SF15">
    <property type="entry name" value="ENDONUCLEASE_EXONUCLEASE_PHOSPHATASE DOMAIN-CONTAINING PROTEIN"/>
    <property type="match status" value="1"/>
</dbReference>
<sequence length="289" mass="30919">MPPLPTLHRIARWTWLPTLLVGGWAQAHSPGLPLALPPGAGDGVLTVATFSLAPDQGRWLDHRDGIVEALRALKPDVVALQDVQQSPEMPNQACWLAAQLDYGCSFISADPPSRATRQGNALLTRRPVSADAVTLLHPFEMASTAGMVRLEIGGVPVNAYVTQLHGGEARSDDGLIRARQVVNLLRWMEVTDDGLPTVLLGDFACGENAAELAALQAQYQEARPPASREQEGLLPDMADAGAARHDHILLRRDSFRVLRLAALRLPGAEGPGARGLVATVQLLRPVAAP</sequence>
<dbReference type="RefSeq" id="WP_057645039.1">
    <property type="nucleotide sequence ID" value="NZ_LLXU01000056.1"/>
</dbReference>
<proteinExistence type="predicted"/>
<dbReference type="STRING" id="676599.ARC20_05670"/>
<dbReference type="Proteomes" id="UP000051802">
    <property type="component" value="Unassembled WGS sequence"/>
</dbReference>
<dbReference type="InterPro" id="IPR036691">
    <property type="entry name" value="Endo/exonu/phosph_ase_sf"/>
</dbReference>
<name>A0A0R0AMH0_9GAMM</name>
<dbReference type="OrthoDB" id="9793162at2"/>
<accession>A0A0R0AMH0</accession>
<protein>
    <recommendedName>
        <fullName evidence="1">Endonuclease/exonuclease/phosphatase domain-containing protein</fullName>
    </recommendedName>
</protein>
<dbReference type="GO" id="GO:0003824">
    <property type="term" value="F:catalytic activity"/>
    <property type="evidence" value="ECO:0007669"/>
    <property type="project" value="InterPro"/>
</dbReference>
<comment type="caution">
    <text evidence="2">The sequence shown here is derived from an EMBL/GenBank/DDBJ whole genome shotgun (WGS) entry which is preliminary data.</text>
</comment>
<dbReference type="InterPro" id="IPR005135">
    <property type="entry name" value="Endo/exonuclease/phosphatase"/>
</dbReference>
<evidence type="ECO:0000313" key="3">
    <source>
        <dbReference type="Proteomes" id="UP000051802"/>
    </source>
</evidence>
<evidence type="ECO:0000313" key="2">
    <source>
        <dbReference type="EMBL" id="KRG46341.1"/>
    </source>
</evidence>
<gene>
    <name evidence="2" type="ORF">ARC20_05670</name>
</gene>
<dbReference type="GO" id="GO:0006506">
    <property type="term" value="P:GPI anchor biosynthetic process"/>
    <property type="evidence" value="ECO:0007669"/>
    <property type="project" value="TreeGrafter"/>
</dbReference>